<reference evidence="3" key="1">
    <citation type="submission" date="2015-05" db="EMBL/GenBank/DDBJ databases">
        <title>Draft genome of Nitrosomonas communis strain Nm2.</title>
        <authorList>
            <person name="Kozlowski J.A."/>
            <person name="Kits K.D."/>
            <person name="Stein L.Y."/>
        </authorList>
    </citation>
    <scope>NUCLEOTIDE SEQUENCE [LARGE SCALE GENOMIC DNA]</scope>
    <source>
        <strain evidence="3">Nm2</strain>
    </source>
</reference>
<keyword evidence="3" id="KW-1185">Reference proteome</keyword>
<protein>
    <recommendedName>
        <fullName evidence="1">Transposase IS4-like domain-containing protein</fullName>
    </recommendedName>
</protein>
<dbReference type="AlphaFoldDB" id="A0A0F7KF45"/>
<name>A0A0F7KF45_9PROT</name>
<dbReference type="GO" id="GO:0006313">
    <property type="term" value="P:DNA transposition"/>
    <property type="evidence" value="ECO:0007669"/>
    <property type="project" value="InterPro"/>
</dbReference>
<sequence>MNWQDRLIAIYLYVCKHYQQNLWIYSQRMSNHADLSFSDEEVITLFLFGVMDKHREIKGIYEYADRHLRDWFPRLPGYVAYVQRLNRVADVFAPLLALIQQEQATRNAGQVWLTDSFPVILARQGHRFNACVAKQLADSGYCSTKKLYYYGVRVHIIGRSQPGSLPIPEYIGVTGASDHDGKIFDQIRPQLHNNELYGDKAYQRPDAEEVRQAQNLTVLTPVKKQTGQHHLEPQDQWLPTAVSRVRQPIEALFAWIEERTGIECASKVRSYKGLMVHVFGKLAAALFFWNFLRVSS</sequence>
<dbReference type="Pfam" id="PF01609">
    <property type="entry name" value="DDE_Tnp_1"/>
    <property type="match status" value="1"/>
</dbReference>
<dbReference type="InterPro" id="IPR002559">
    <property type="entry name" value="Transposase_11"/>
</dbReference>
<gene>
    <name evidence="2" type="ORF">AAW31_10410</name>
</gene>
<reference evidence="2 3" key="2">
    <citation type="journal article" date="2016" name="Genome Announc.">
        <title>Genome Sequence of Nitrosomonas communis Strain Nm2, a Mesophilic Ammonia-Oxidizing Bacterium Isolated from Mediterranean Soil.</title>
        <authorList>
            <person name="Kozlowski J.A."/>
            <person name="Kits K.D."/>
            <person name="Stein L.Y."/>
        </authorList>
    </citation>
    <scope>NUCLEOTIDE SEQUENCE [LARGE SCALE GENOMIC DNA]</scope>
    <source>
        <strain evidence="2 3">Nm2</strain>
    </source>
</reference>
<organism evidence="2 3">
    <name type="scientific">Nitrosomonas communis</name>
    <dbReference type="NCBI Taxonomy" id="44574"/>
    <lineage>
        <taxon>Bacteria</taxon>
        <taxon>Pseudomonadati</taxon>
        <taxon>Pseudomonadota</taxon>
        <taxon>Betaproteobacteria</taxon>
        <taxon>Nitrosomonadales</taxon>
        <taxon>Nitrosomonadaceae</taxon>
        <taxon>Nitrosomonas</taxon>
    </lineage>
</organism>
<evidence type="ECO:0000313" key="2">
    <source>
        <dbReference type="EMBL" id="AKH38131.1"/>
    </source>
</evidence>
<accession>A0A0F7KF45</accession>
<dbReference type="GO" id="GO:0004803">
    <property type="term" value="F:transposase activity"/>
    <property type="evidence" value="ECO:0007669"/>
    <property type="project" value="InterPro"/>
</dbReference>
<evidence type="ECO:0000259" key="1">
    <source>
        <dbReference type="Pfam" id="PF01609"/>
    </source>
</evidence>
<dbReference type="KEGG" id="nco:AAW31_10410"/>
<dbReference type="RefSeq" id="WP_046850192.1">
    <property type="nucleotide sequence ID" value="NZ_CP011451.1"/>
</dbReference>
<dbReference type="Proteomes" id="UP000034156">
    <property type="component" value="Chromosome"/>
</dbReference>
<dbReference type="GO" id="GO:0003677">
    <property type="term" value="F:DNA binding"/>
    <property type="evidence" value="ECO:0007669"/>
    <property type="project" value="InterPro"/>
</dbReference>
<feature type="domain" description="Transposase IS4-like" evidence="1">
    <location>
        <begin position="135"/>
        <end position="285"/>
    </location>
</feature>
<dbReference type="EMBL" id="CP011451">
    <property type="protein sequence ID" value="AKH38131.1"/>
    <property type="molecule type" value="Genomic_DNA"/>
</dbReference>
<dbReference type="OrthoDB" id="1024829at2"/>
<dbReference type="PATRIC" id="fig|44574.3.peg.2532"/>
<proteinExistence type="predicted"/>
<evidence type="ECO:0000313" key="3">
    <source>
        <dbReference type="Proteomes" id="UP000034156"/>
    </source>
</evidence>